<accession>A0AAN8I8H6</accession>
<feature type="region of interest" description="Disordered" evidence="1">
    <location>
        <begin position="1"/>
        <end position="75"/>
    </location>
</feature>
<feature type="compositionally biased region" description="Polar residues" evidence="1">
    <location>
        <begin position="34"/>
        <end position="68"/>
    </location>
</feature>
<dbReference type="EMBL" id="JAKLMC020000003">
    <property type="protein sequence ID" value="KAK5957409.1"/>
    <property type="molecule type" value="Genomic_DNA"/>
</dbReference>
<evidence type="ECO:0000313" key="3">
    <source>
        <dbReference type="Proteomes" id="UP001316803"/>
    </source>
</evidence>
<protein>
    <submittedName>
        <fullName evidence="2">Uncharacterized protein</fullName>
    </submittedName>
</protein>
<reference evidence="2 3" key="1">
    <citation type="submission" date="2022-12" db="EMBL/GenBank/DDBJ databases">
        <title>Genomic features and morphological characterization of a novel Knufia sp. strain isolated from spacecraft assembly facility.</title>
        <authorList>
            <person name="Teixeira M."/>
            <person name="Chander A.M."/>
            <person name="Stajich J.E."/>
            <person name="Venkateswaran K."/>
        </authorList>
    </citation>
    <scope>NUCLEOTIDE SEQUENCE [LARGE SCALE GENOMIC DNA]</scope>
    <source>
        <strain evidence="2 3">FJI-L2-BK-P2</strain>
    </source>
</reference>
<keyword evidence="3" id="KW-1185">Reference proteome</keyword>
<evidence type="ECO:0000256" key="1">
    <source>
        <dbReference type="SAM" id="MobiDB-lite"/>
    </source>
</evidence>
<name>A0AAN8I8H6_9EURO</name>
<feature type="compositionally biased region" description="Low complexity" evidence="1">
    <location>
        <begin position="20"/>
        <end position="33"/>
    </location>
</feature>
<sequence length="75" mass="8126">MHAALEEIKQELLNARRSPTHSSQSSETPTQPSLDLSNPSSPIHTMISTDPSTIDNHATSSWSTSNTPIKPFAVI</sequence>
<evidence type="ECO:0000313" key="2">
    <source>
        <dbReference type="EMBL" id="KAK5957409.1"/>
    </source>
</evidence>
<feature type="compositionally biased region" description="Basic and acidic residues" evidence="1">
    <location>
        <begin position="1"/>
        <end position="10"/>
    </location>
</feature>
<comment type="caution">
    <text evidence="2">The sequence shown here is derived from an EMBL/GenBank/DDBJ whole genome shotgun (WGS) entry which is preliminary data.</text>
</comment>
<organism evidence="2 3">
    <name type="scientific">Knufia fluminis</name>
    <dbReference type="NCBI Taxonomy" id="191047"/>
    <lineage>
        <taxon>Eukaryota</taxon>
        <taxon>Fungi</taxon>
        <taxon>Dikarya</taxon>
        <taxon>Ascomycota</taxon>
        <taxon>Pezizomycotina</taxon>
        <taxon>Eurotiomycetes</taxon>
        <taxon>Chaetothyriomycetidae</taxon>
        <taxon>Chaetothyriales</taxon>
        <taxon>Trichomeriaceae</taxon>
        <taxon>Knufia</taxon>
    </lineage>
</organism>
<gene>
    <name evidence="2" type="ORF">OHC33_001783</name>
</gene>
<dbReference type="AlphaFoldDB" id="A0AAN8I8H6"/>
<proteinExistence type="predicted"/>
<dbReference type="Proteomes" id="UP001316803">
    <property type="component" value="Unassembled WGS sequence"/>
</dbReference>